<accession>A0ABD0LP74</accession>
<proteinExistence type="predicted"/>
<sequence>MLQVPLEQSKGGNPWCTADGVGARPVSSGLVGFQGNSQNTVAVGPGYTSPLYTKVMGLLGNGCDRQLMGKVIFLMEENMGEMMS</sequence>
<reference evidence="1 2" key="1">
    <citation type="journal article" date="2023" name="Sci. Data">
        <title>Genome assembly of the Korean intertidal mud-creeper Batillaria attramentaria.</title>
        <authorList>
            <person name="Patra A.K."/>
            <person name="Ho P.T."/>
            <person name="Jun S."/>
            <person name="Lee S.J."/>
            <person name="Kim Y."/>
            <person name="Won Y.J."/>
        </authorList>
    </citation>
    <scope>NUCLEOTIDE SEQUENCE [LARGE SCALE GENOMIC DNA]</scope>
    <source>
        <strain evidence="1">Wonlab-2016</strain>
    </source>
</reference>
<name>A0ABD0LP74_9CAEN</name>
<evidence type="ECO:0000313" key="1">
    <source>
        <dbReference type="EMBL" id="KAK7500862.1"/>
    </source>
</evidence>
<evidence type="ECO:0000313" key="2">
    <source>
        <dbReference type="Proteomes" id="UP001519460"/>
    </source>
</evidence>
<comment type="caution">
    <text evidence="1">The sequence shown here is derived from an EMBL/GenBank/DDBJ whole genome shotgun (WGS) entry which is preliminary data.</text>
</comment>
<dbReference type="AlphaFoldDB" id="A0ABD0LP74"/>
<dbReference type="Proteomes" id="UP001519460">
    <property type="component" value="Unassembled WGS sequence"/>
</dbReference>
<protein>
    <submittedName>
        <fullName evidence="1">Uncharacterized protein</fullName>
    </submittedName>
</protein>
<organism evidence="1 2">
    <name type="scientific">Batillaria attramentaria</name>
    <dbReference type="NCBI Taxonomy" id="370345"/>
    <lineage>
        <taxon>Eukaryota</taxon>
        <taxon>Metazoa</taxon>
        <taxon>Spiralia</taxon>
        <taxon>Lophotrochozoa</taxon>
        <taxon>Mollusca</taxon>
        <taxon>Gastropoda</taxon>
        <taxon>Caenogastropoda</taxon>
        <taxon>Sorbeoconcha</taxon>
        <taxon>Cerithioidea</taxon>
        <taxon>Batillariidae</taxon>
        <taxon>Batillaria</taxon>
    </lineage>
</organism>
<dbReference type="EMBL" id="JACVVK020000034">
    <property type="protein sequence ID" value="KAK7500862.1"/>
    <property type="molecule type" value="Genomic_DNA"/>
</dbReference>
<keyword evidence="2" id="KW-1185">Reference proteome</keyword>
<gene>
    <name evidence="1" type="ORF">BaRGS_00007742</name>
</gene>